<feature type="signal peptide" evidence="1">
    <location>
        <begin position="1"/>
        <end position="28"/>
    </location>
</feature>
<dbReference type="GO" id="GO:0019867">
    <property type="term" value="C:outer membrane"/>
    <property type="evidence" value="ECO:0007669"/>
    <property type="project" value="InterPro"/>
</dbReference>
<dbReference type="NCBIfam" id="TIGR01414">
    <property type="entry name" value="autotrans_barl"/>
    <property type="match status" value="1"/>
</dbReference>
<dbReference type="InterPro" id="IPR005546">
    <property type="entry name" value="Autotransporte_beta"/>
</dbReference>
<proteinExistence type="predicted"/>
<reference evidence="3 4" key="1">
    <citation type="submission" date="2019-08" db="EMBL/GenBank/DDBJ databases">
        <title>Prosopis cineraria nodule microbiome.</title>
        <authorList>
            <person name="Ali R."/>
            <person name="Chaluvadi S.R."/>
            <person name="Wang X."/>
        </authorList>
    </citation>
    <scope>NUCLEOTIDE SEQUENCE [LARGE SCALE GENOMIC DNA]</scope>
    <source>
        <strain evidence="3 4">BG7</strain>
        <plasmid evidence="3 4">unnamed</plasmid>
    </source>
</reference>
<organism evidence="3 4">
    <name type="scientific">Rhizobium grahamii</name>
    <dbReference type="NCBI Taxonomy" id="1120045"/>
    <lineage>
        <taxon>Bacteria</taxon>
        <taxon>Pseudomonadati</taxon>
        <taxon>Pseudomonadota</taxon>
        <taxon>Alphaproteobacteria</taxon>
        <taxon>Hyphomicrobiales</taxon>
        <taxon>Rhizobiaceae</taxon>
        <taxon>Rhizobium/Agrobacterium group</taxon>
        <taxon>Rhizobium</taxon>
    </lineage>
</organism>
<keyword evidence="4" id="KW-1185">Reference proteome</keyword>
<dbReference type="Proteomes" id="UP000326881">
    <property type="component" value="Plasmid unnamed"/>
</dbReference>
<keyword evidence="1" id="KW-0732">Signal</keyword>
<dbReference type="NCBIfam" id="TIGR04393">
    <property type="entry name" value="rpt_T5SS_PEPC"/>
    <property type="match status" value="9"/>
</dbReference>
<dbReference type="InterPro" id="IPR030895">
    <property type="entry name" value="T5SS_PEPC_rpt"/>
</dbReference>
<dbReference type="KEGG" id="rgr:FZ934_26895"/>
<geneLocation type="plasmid" evidence="3 4">
    <name>unnamed</name>
</geneLocation>
<dbReference type="Pfam" id="PF03797">
    <property type="entry name" value="Autotransporter"/>
    <property type="match status" value="1"/>
</dbReference>
<evidence type="ECO:0000313" key="4">
    <source>
        <dbReference type="Proteomes" id="UP000326881"/>
    </source>
</evidence>
<protein>
    <submittedName>
        <fullName evidence="3">Autotransporter domain-containing protein</fullName>
    </submittedName>
</protein>
<name>A0A5Q0CHM8_9HYPH</name>
<sequence length="1228" mass="120549">MNSVRCAALRLPLLLISSFYCLPGTASAASLSWTGAVDDDWANSGNWSPSSSTPGASDSVLIDQSVLQTVMVNASASADDLTVGSQQSGSLKIVQSFDTFSTILGLSAGSSGTVEISGATGLWTNTGSLTIGDAGTGYLLVDAGGQYVGTGAVYLGLDSQGIGTLSITGGSSSASIADELFVGYAGGGALEVTAAATLETADATIAYRLGSSGEVSLSGAGSLWTINGDLTVGSAGDGTLTISTGAELITENATIGAEASSESSVVISGLGSSWISDGLLTVGADGTGSLSIYSGAEVSSVSAAIGLSGDGSVTVGGSGSLWEAGALLLGGDRNTTSGGTGTLDIGAGGQVESTSASVGDGLGGTGSVTVDGSGSLWDVDTTLTIGGLGEGSLSISNAANVDAQSLVLGEGADSSGSVVIAGAGSTLQVNGDSAIGVLGSGDLKVVAGGVFSTDNAYLASNSDSEGTALVSGDGSWWDVGNELALGGATGASAALSVSAGGLLTSSTAIIGLAGGSTGSVVVTGNQSSWYNSNDIVVADAGNGELDVILGGTVTSQNGVVGNLAGSVGTVFVSGDGSLFAISDDLYVGNGGTGTVTVSGGATLSASDLYIAALSGSVGTVNIGAALGQTAGGSASLDVDAIHFGDGAGSLVFNFGGAEETIDASIDGTGEIYVAAGSVRLTGDASGFDGTTTVSGGSLYVDSILSGSLVVNGYGTLAGTGTVGTTVLESGATISPGDDGVGTLSVDGDLTFESGSTYQVDADQTQSDSIEVSGATTINGGTLSLIGSHLSAFQSYTILTASGGVSGAFDNISSDYAFVDAVLDYTSSDISLKLERNNVAFSDVATTRNQAAVAASLESLGVSNNLYDAVSVLSAGEARSAFGQLGGALHASLTTSSFDNSRFLRDAGLGRLRAMDSGALAKDAQDNLVLAYDTAASQDAPGVRAINDMVAKQDQSPISVWSQAYGGWSRLGGSGTDDQDISARSGGLVVGADTSLADTGVTLGALVAYGRSAFDQTSASASSDDYSVGVYAGSKVGHLAFRTGALYTAQDLATERTVAFSGYSNQLTSSYWSQAAQVFGEVGYGLEVDSLKLEPFANLAYVNVRTDGFSETGGDAALSSGGSQSSVTYTTLGMHADTALALSGFDAALYGTLAWRYASGDLDPTETLAFSSGSAFTSAGVPLSRNTAIIEAGVNIALSQAMSLDVSYTGALGGSDSSQMVRGTLKARF</sequence>
<feature type="domain" description="Autotransporter" evidence="2">
    <location>
        <begin position="952"/>
        <end position="1228"/>
    </location>
</feature>
<accession>A0A5Q0CHM8</accession>
<dbReference type="InterPro" id="IPR036709">
    <property type="entry name" value="Autotransporte_beta_dom_sf"/>
</dbReference>
<dbReference type="SUPFAM" id="SSF103515">
    <property type="entry name" value="Autotransporter"/>
    <property type="match status" value="1"/>
</dbReference>
<evidence type="ECO:0000259" key="2">
    <source>
        <dbReference type="PROSITE" id="PS51208"/>
    </source>
</evidence>
<feature type="chain" id="PRO_5025015406" evidence="1">
    <location>
        <begin position="29"/>
        <end position="1228"/>
    </location>
</feature>
<dbReference type="AlphaFoldDB" id="A0A5Q0CHM8"/>
<gene>
    <name evidence="3" type="ORF">FZ934_26895</name>
</gene>
<dbReference type="PROSITE" id="PS51208">
    <property type="entry name" value="AUTOTRANSPORTER"/>
    <property type="match status" value="1"/>
</dbReference>
<dbReference type="InterPro" id="IPR006315">
    <property type="entry name" value="OM_autotransptr_brl_dom"/>
</dbReference>
<keyword evidence="3" id="KW-0614">Plasmid</keyword>
<dbReference type="EMBL" id="CP043499">
    <property type="protein sequence ID" value="QFY63841.1"/>
    <property type="molecule type" value="Genomic_DNA"/>
</dbReference>
<dbReference type="SMART" id="SM00869">
    <property type="entry name" value="Autotransporter"/>
    <property type="match status" value="1"/>
</dbReference>
<dbReference type="OrthoDB" id="9804931at2"/>
<dbReference type="SUPFAM" id="SSF51126">
    <property type="entry name" value="Pectin lyase-like"/>
    <property type="match status" value="1"/>
</dbReference>
<evidence type="ECO:0000256" key="1">
    <source>
        <dbReference type="SAM" id="SignalP"/>
    </source>
</evidence>
<evidence type="ECO:0000313" key="3">
    <source>
        <dbReference type="EMBL" id="QFY63841.1"/>
    </source>
</evidence>
<dbReference type="Gene3D" id="2.40.128.130">
    <property type="entry name" value="Autotransporter beta-domain"/>
    <property type="match status" value="1"/>
</dbReference>
<dbReference type="InterPro" id="IPR011050">
    <property type="entry name" value="Pectin_lyase_fold/virulence"/>
</dbReference>